<evidence type="ECO:0000256" key="6">
    <source>
        <dbReference type="ARBA" id="ARBA00023136"/>
    </source>
</evidence>
<evidence type="ECO:0000259" key="9">
    <source>
        <dbReference type="Pfam" id="PF03176"/>
    </source>
</evidence>
<comment type="subcellular location">
    <subcellularLocation>
        <location evidence="1">Cell membrane</location>
        <topology evidence="1">Multi-pass membrane protein</topology>
    </subcellularLocation>
</comment>
<feature type="transmembrane region" description="Helical" evidence="8">
    <location>
        <begin position="181"/>
        <end position="200"/>
    </location>
</feature>
<feature type="transmembrane region" description="Helical" evidence="8">
    <location>
        <begin position="314"/>
        <end position="337"/>
    </location>
</feature>
<reference evidence="11" key="1">
    <citation type="journal article" date="2019" name="Int. J. Syst. Evol. Microbiol.">
        <title>The Global Catalogue of Microorganisms (GCM) 10K type strain sequencing project: providing services to taxonomists for standard genome sequencing and annotation.</title>
        <authorList>
            <consortium name="The Broad Institute Genomics Platform"/>
            <consortium name="The Broad Institute Genome Sequencing Center for Infectious Disease"/>
            <person name="Wu L."/>
            <person name="Ma J."/>
        </authorList>
    </citation>
    <scope>NUCLEOTIDE SEQUENCE [LARGE SCALE GENOMIC DNA]</scope>
    <source>
        <strain evidence="11">TBRC 1826</strain>
    </source>
</reference>
<evidence type="ECO:0000256" key="2">
    <source>
        <dbReference type="ARBA" id="ARBA00010157"/>
    </source>
</evidence>
<dbReference type="PANTHER" id="PTHR33406">
    <property type="entry name" value="MEMBRANE PROTEIN MJ1562-RELATED"/>
    <property type="match status" value="1"/>
</dbReference>
<evidence type="ECO:0000313" key="11">
    <source>
        <dbReference type="Proteomes" id="UP001595847"/>
    </source>
</evidence>
<dbReference type="Pfam" id="PF03176">
    <property type="entry name" value="MMPL"/>
    <property type="match status" value="2"/>
</dbReference>
<evidence type="ECO:0000256" key="8">
    <source>
        <dbReference type="SAM" id="Phobius"/>
    </source>
</evidence>
<feature type="transmembrane region" description="Helical" evidence="8">
    <location>
        <begin position="207"/>
        <end position="230"/>
    </location>
</feature>
<gene>
    <name evidence="10" type="ORF">ACFOVU_24785</name>
</gene>
<evidence type="ECO:0000313" key="10">
    <source>
        <dbReference type="EMBL" id="MFC3999158.1"/>
    </source>
</evidence>
<feature type="domain" description="Membrane transport protein MMPL" evidence="9">
    <location>
        <begin position="403"/>
        <end position="698"/>
    </location>
</feature>
<evidence type="ECO:0000256" key="1">
    <source>
        <dbReference type="ARBA" id="ARBA00004651"/>
    </source>
</evidence>
<keyword evidence="11" id="KW-1185">Reference proteome</keyword>
<dbReference type="SUPFAM" id="SSF82866">
    <property type="entry name" value="Multidrug efflux transporter AcrB transmembrane domain"/>
    <property type="match status" value="2"/>
</dbReference>
<proteinExistence type="inferred from homology"/>
<dbReference type="RefSeq" id="WP_378537426.1">
    <property type="nucleotide sequence ID" value="NZ_JBHSBH010000015.1"/>
</dbReference>
<feature type="transmembrane region" description="Helical" evidence="8">
    <location>
        <begin position="643"/>
        <end position="673"/>
    </location>
</feature>
<evidence type="ECO:0000256" key="3">
    <source>
        <dbReference type="ARBA" id="ARBA00022475"/>
    </source>
</evidence>
<feature type="transmembrane region" description="Helical" evidence="8">
    <location>
        <begin position="284"/>
        <end position="302"/>
    </location>
</feature>
<feature type="transmembrane region" description="Helical" evidence="8">
    <location>
        <begin position="550"/>
        <end position="571"/>
    </location>
</feature>
<organism evidence="10 11">
    <name type="scientific">Nocardiopsis sediminis</name>
    <dbReference type="NCBI Taxonomy" id="1778267"/>
    <lineage>
        <taxon>Bacteria</taxon>
        <taxon>Bacillati</taxon>
        <taxon>Actinomycetota</taxon>
        <taxon>Actinomycetes</taxon>
        <taxon>Streptosporangiales</taxon>
        <taxon>Nocardiopsidaceae</taxon>
        <taxon>Nocardiopsis</taxon>
    </lineage>
</organism>
<evidence type="ECO:0000256" key="4">
    <source>
        <dbReference type="ARBA" id="ARBA00022692"/>
    </source>
</evidence>
<dbReference type="EMBL" id="JBHSBH010000015">
    <property type="protein sequence ID" value="MFC3999158.1"/>
    <property type="molecule type" value="Genomic_DNA"/>
</dbReference>
<evidence type="ECO:0000256" key="5">
    <source>
        <dbReference type="ARBA" id="ARBA00022989"/>
    </source>
</evidence>
<dbReference type="Gene3D" id="1.20.1640.10">
    <property type="entry name" value="Multidrug efflux transporter AcrB transmembrane domain"/>
    <property type="match status" value="2"/>
</dbReference>
<comment type="caution">
    <text evidence="10">The sequence shown here is derived from an EMBL/GenBank/DDBJ whole genome shotgun (WGS) entry which is preliminary data.</text>
</comment>
<feature type="transmembrane region" description="Helical" evidence="8">
    <location>
        <begin position="236"/>
        <end position="255"/>
    </location>
</feature>
<dbReference type="InterPro" id="IPR004869">
    <property type="entry name" value="MMPL_dom"/>
</dbReference>
<keyword evidence="4 8" id="KW-0812">Transmembrane</keyword>
<feature type="transmembrane region" description="Helical" evidence="8">
    <location>
        <begin position="524"/>
        <end position="543"/>
    </location>
</feature>
<feature type="region of interest" description="Disordered" evidence="7">
    <location>
        <begin position="715"/>
        <end position="736"/>
    </location>
</feature>
<feature type="transmembrane region" description="Helical" evidence="8">
    <location>
        <begin position="373"/>
        <end position="395"/>
    </location>
</feature>
<sequence length="736" mass="75207">MFTAWSALIHRLRWAVIALTLAVAVPAGLWGAGVAGELSDGGLSPSGTESAQVADLTAQQLAAVRDVVLLYRGGGGYGDPAFDDAVRASLRALPEDAVRTSMDPWSAADPQSAEALVSRERDAVLVPVRLGGATEDEKSASLEAVTAAADVPELAAAGVDVAISGETTLRAQFREQAMHDLVRAELIAFPLLLAVLVWVFGSVTAAALPLAVGAVAVAGSVAALRVMALFTEVSTFALNVVTMIGLGLAVDYALFMVSRFREELGAGRAGPAALAATLRTAGRTVAVSGLIIGISFSGLLVFDLGALRSIGLGGIAATFLAMTAALTVLPALLAVLGKGVDRFSVGRRGGRAAATTATGPWARLAGAVMARPARCLTASAAVLALLGAPFLHVHFTTSGPEVLPEHAEARQVAESLDRDFPGAQRPLATVVVTGLEPGPAADTVAADFAARVGDVPGVSEAGVLGRDRHQAAIVVDSDAAPKSEEARDLVQRLRALPPPDGTRTLVGGQTAELVDTLASLRADLPVMAGVVAAVTLALLFAAFGSVLLPLKALVVGAVSLTACFGVVVWAVQDGNLAGVLGFTPPPGTDPAVVILIAAIAFGLSMDYEVFLLGRVREEWLRRGDNRAAVAAGMQRTSGLITRAALLLVVVMGAMATADVLLVATVGIGLLAAVVIDATLVRAVLVPAAMRLMGTANWWLPGPLAALHRRIDVVEPSAGPEEDARTAEEAGRTPTPA</sequence>
<protein>
    <submittedName>
        <fullName evidence="10">MMPL family transporter</fullName>
    </submittedName>
</protein>
<feature type="compositionally biased region" description="Basic and acidic residues" evidence="7">
    <location>
        <begin position="721"/>
        <end position="730"/>
    </location>
</feature>
<comment type="similarity">
    <text evidence="2">Belongs to the resistance-nodulation-cell division (RND) (TC 2.A.6) family. MmpL subfamily.</text>
</comment>
<evidence type="ECO:0000256" key="7">
    <source>
        <dbReference type="SAM" id="MobiDB-lite"/>
    </source>
</evidence>
<keyword evidence="5 8" id="KW-1133">Transmembrane helix</keyword>
<accession>A0ABV8FV39</accession>
<dbReference type="Proteomes" id="UP001595847">
    <property type="component" value="Unassembled WGS sequence"/>
</dbReference>
<feature type="domain" description="Membrane transport protein MMPL" evidence="9">
    <location>
        <begin position="43"/>
        <end position="373"/>
    </location>
</feature>
<keyword evidence="3" id="KW-1003">Cell membrane</keyword>
<feature type="transmembrane region" description="Helical" evidence="8">
    <location>
        <begin position="591"/>
        <end position="612"/>
    </location>
</feature>
<dbReference type="InterPro" id="IPR050545">
    <property type="entry name" value="Mycobact_MmpL"/>
</dbReference>
<dbReference type="PANTHER" id="PTHR33406:SF11">
    <property type="entry name" value="MEMBRANE PROTEIN SCO6666-RELATED"/>
    <property type="match status" value="1"/>
</dbReference>
<name>A0ABV8FV39_9ACTN</name>
<keyword evidence="6 8" id="KW-0472">Membrane</keyword>